<dbReference type="Pfam" id="PF07715">
    <property type="entry name" value="Plug"/>
    <property type="match status" value="1"/>
</dbReference>
<keyword evidence="4 14" id="KW-1134">Transmembrane beta strand</keyword>
<protein>
    <submittedName>
        <fullName evidence="18">Ferric-anguibactin receptor FatA</fullName>
    </submittedName>
</protein>
<sequence length="828" mass="88027">MAPRRPRPQARRAVPTPASRAFAFALNPTAAAVRMVLLVGVALATLAVTAPAAQAQAAQPAAPARQSFNVPAGPLGPALNAYAAQAGVEMTVSAGLLAGRSSQGLYGAYSVGEGFAELLRGQGLRAVRAANGSYTLVPVETGADGTTILPAVTVQGSGVAGLPDVYAGGQVAAGGRVGMLGAKDFMDTPFSTIAYTEKFIEDRQARDITDVIAATDPTVFSTGMAGIISENYSIRGFNSGISDVTMNGLFGISPYYRTSPEMFERIEVLKGPSALLNGMPPGGSVGGTVNLVSKRAGDEPLARLTTSYMSDSQFGGHVDVGQRFGETKQFGIRFNGVYRDGNTAIDHQQKKTSLAALALDWRAERARLSADFYSSEDRTDGLNRGINLVPGLGVPKPPKATTLLNPSWAFYDTRDTGVMVRGEVDVNDQLTAYAAVGTSQTRYKSTGAYLIQVFNEAGDYRTNLADLGFDVERSSAEIGVRGNFKTGAVGHTWSMNATHYNHTDEQYGRRNVLSQNWVTNLYDPQWGPATRFDAPKISKAKLRLVSYGIADTLSFAQDRIQLTLGLRRQEVISDTYSVATGERTARYDAAANTPAAALLLKVTEHISVYGNYIEGLSQGATAPVTAANAGAVFPPYKSKQKEVGVKFDLGDFAHTISLYEITRPSSYTDPVTNMFSFGGRQRNQGVEWGFFGSPLDGVRLMGGIAYVDPKMTKTAGGVNQGKMAPGVPKLQGKLGVEWDVPVVHGLTLTANATTASKQYVNADNSLSVPGRTIYDVGARYATSVASHPVVLRAAINNVTNKSYWATPQWTSLGLGAPRTFMLSATVDF</sequence>
<dbReference type="InterPro" id="IPR000531">
    <property type="entry name" value="Beta-barrel_TonB"/>
</dbReference>
<evidence type="ECO:0000313" key="19">
    <source>
        <dbReference type="Proteomes" id="UP000494111"/>
    </source>
</evidence>
<evidence type="ECO:0000256" key="4">
    <source>
        <dbReference type="ARBA" id="ARBA00022452"/>
    </source>
</evidence>
<dbReference type="InterPro" id="IPR010105">
    <property type="entry name" value="TonB_sidphr_rcpt"/>
</dbReference>
<keyword evidence="13 14" id="KW-0998">Cell outer membrane</keyword>
<dbReference type="InterPro" id="IPR010917">
    <property type="entry name" value="TonB_rcpt_CS"/>
</dbReference>
<dbReference type="RefSeq" id="WP_175191286.1">
    <property type="nucleotide sequence ID" value="NZ_CADIJO010000002.1"/>
</dbReference>
<evidence type="ECO:0000256" key="5">
    <source>
        <dbReference type="ARBA" id="ARBA00022496"/>
    </source>
</evidence>
<comment type="similarity">
    <text evidence="2 14 16">Belongs to the TonB-dependent receptor family.</text>
</comment>
<feature type="domain" description="Secretin/TonB short N-terminal" evidence="17">
    <location>
        <begin position="88"/>
        <end position="139"/>
    </location>
</feature>
<keyword evidence="9" id="KW-0406">Ion transport</keyword>
<evidence type="ECO:0000256" key="3">
    <source>
        <dbReference type="ARBA" id="ARBA00022448"/>
    </source>
</evidence>
<keyword evidence="12 18" id="KW-0675">Receptor</keyword>
<evidence type="ECO:0000256" key="14">
    <source>
        <dbReference type="PROSITE-ProRule" id="PRU01360"/>
    </source>
</evidence>
<keyword evidence="8" id="KW-0408">Iron</keyword>
<keyword evidence="7" id="KW-0732">Signal</keyword>
<evidence type="ECO:0000256" key="8">
    <source>
        <dbReference type="ARBA" id="ARBA00023004"/>
    </source>
</evidence>
<dbReference type="GO" id="GO:0038023">
    <property type="term" value="F:signaling receptor activity"/>
    <property type="evidence" value="ECO:0007669"/>
    <property type="project" value="InterPro"/>
</dbReference>
<dbReference type="InterPro" id="IPR012910">
    <property type="entry name" value="Plug_dom"/>
</dbReference>
<dbReference type="Gene3D" id="2.170.130.10">
    <property type="entry name" value="TonB-dependent receptor, plug domain"/>
    <property type="match status" value="1"/>
</dbReference>
<dbReference type="SUPFAM" id="SSF56935">
    <property type="entry name" value="Porins"/>
    <property type="match status" value="1"/>
</dbReference>
<dbReference type="InterPro" id="IPR039426">
    <property type="entry name" value="TonB-dep_rcpt-like"/>
</dbReference>
<dbReference type="InterPro" id="IPR011662">
    <property type="entry name" value="Secretin/TonB_short_N"/>
</dbReference>
<comment type="subcellular location">
    <subcellularLocation>
        <location evidence="1 14">Cell outer membrane</location>
        <topology evidence="1 14">Multi-pass membrane protein</topology>
    </subcellularLocation>
</comment>
<name>A0A6S6Z6M8_9BURK</name>
<evidence type="ECO:0000259" key="17">
    <source>
        <dbReference type="SMART" id="SM00965"/>
    </source>
</evidence>
<evidence type="ECO:0000256" key="10">
    <source>
        <dbReference type="ARBA" id="ARBA00023077"/>
    </source>
</evidence>
<dbReference type="SMART" id="SM00965">
    <property type="entry name" value="STN"/>
    <property type="match status" value="1"/>
</dbReference>
<dbReference type="GO" id="GO:0009279">
    <property type="term" value="C:cell outer membrane"/>
    <property type="evidence" value="ECO:0007669"/>
    <property type="project" value="UniProtKB-SubCell"/>
</dbReference>
<reference evidence="18 19" key="1">
    <citation type="submission" date="2020-04" db="EMBL/GenBank/DDBJ databases">
        <authorList>
            <person name="De Canck E."/>
        </authorList>
    </citation>
    <scope>NUCLEOTIDE SEQUENCE [LARGE SCALE GENOMIC DNA]</scope>
    <source>
        <strain evidence="18 19">LMG 3458</strain>
    </source>
</reference>
<dbReference type="Proteomes" id="UP000494111">
    <property type="component" value="Unassembled WGS sequence"/>
</dbReference>
<evidence type="ECO:0000256" key="7">
    <source>
        <dbReference type="ARBA" id="ARBA00022729"/>
    </source>
</evidence>
<dbReference type="GO" id="GO:0015344">
    <property type="term" value="F:siderophore uptake transmembrane transporter activity"/>
    <property type="evidence" value="ECO:0007669"/>
    <property type="project" value="TreeGrafter"/>
</dbReference>
<dbReference type="GO" id="GO:0015891">
    <property type="term" value="P:siderophore transport"/>
    <property type="evidence" value="ECO:0007669"/>
    <property type="project" value="InterPro"/>
</dbReference>
<evidence type="ECO:0000256" key="6">
    <source>
        <dbReference type="ARBA" id="ARBA00022692"/>
    </source>
</evidence>
<keyword evidence="3 14" id="KW-0813">Transport</keyword>
<dbReference type="EMBL" id="CADIJO010000002">
    <property type="protein sequence ID" value="CAB3664621.1"/>
    <property type="molecule type" value="Genomic_DNA"/>
</dbReference>
<dbReference type="PANTHER" id="PTHR32552">
    <property type="entry name" value="FERRICHROME IRON RECEPTOR-RELATED"/>
    <property type="match status" value="1"/>
</dbReference>
<evidence type="ECO:0000256" key="12">
    <source>
        <dbReference type="ARBA" id="ARBA00023170"/>
    </source>
</evidence>
<dbReference type="InterPro" id="IPR037066">
    <property type="entry name" value="Plug_dom_sf"/>
</dbReference>
<evidence type="ECO:0000256" key="16">
    <source>
        <dbReference type="RuleBase" id="RU003357"/>
    </source>
</evidence>
<gene>
    <name evidence="18" type="primary">fatA</name>
    <name evidence="18" type="ORF">LMG3458_00774</name>
</gene>
<evidence type="ECO:0000256" key="11">
    <source>
        <dbReference type="ARBA" id="ARBA00023136"/>
    </source>
</evidence>
<dbReference type="CDD" id="cd01347">
    <property type="entry name" value="ligand_gated_channel"/>
    <property type="match status" value="1"/>
</dbReference>
<keyword evidence="6 14" id="KW-0812">Transmembrane</keyword>
<proteinExistence type="inferred from homology"/>
<organism evidence="18 19">
    <name type="scientific">Achromobacter deleyi</name>
    <dbReference type="NCBI Taxonomy" id="1353891"/>
    <lineage>
        <taxon>Bacteria</taxon>
        <taxon>Pseudomonadati</taxon>
        <taxon>Pseudomonadota</taxon>
        <taxon>Betaproteobacteria</taxon>
        <taxon>Burkholderiales</taxon>
        <taxon>Alcaligenaceae</taxon>
        <taxon>Achromobacter</taxon>
    </lineage>
</organism>
<keyword evidence="5" id="KW-0410">Iron transport</keyword>
<dbReference type="PROSITE" id="PS52016">
    <property type="entry name" value="TONB_DEPENDENT_REC_3"/>
    <property type="match status" value="1"/>
</dbReference>
<evidence type="ECO:0000256" key="2">
    <source>
        <dbReference type="ARBA" id="ARBA00009810"/>
    </source>
</evidence>
<dbReference type="InterPro" id="IPR036942">
    <property type="entry name" value="Beta-barrel_TonB_sf"/>
</dbReference>
<dbReference type="Pfam" id="PF00593">
    <property type="entry name" value="TonB_dep_Rec_b-barrel"/>
    <property type="match status" value="1"/>
</dbReference>
<dbReference type="PROSITE" id="PS01156">
    <property type="entry name" value="TONB_DEPENDENT_REC_2"/>
    <property type="match status" value="1"/>
</dbReference>
<dbReference type="PANTHER" id="PTHR32552:SF82">
    <property type="entry name" value="FCUA PROTEIN"/>
    <property type="match status" value="1"/>
</dbReference>
<evidence type="ECO:0000313" key="18">
    <source>
        <dbReference type="EMBL" id="CAB3664621.1"/>
    </source>
</evidence>
<dbReference type="NCBIfam" id="TIGR01783">
    <property type="entry name" value="TonB-siderophor"/>
    <property type="match status" value="1"/>
</dbReference>
<dbReference type="Gene3D" id="2.40.170.20">
    <property type="entry name" value="TonB-dependent receptor, beta-barrel domain"/>
    <property type="match status" value="1"/>
</dbReference>
<feature type="short sequence motif" description="TonB C-terminal box" evidence="15">
    <location>
        <begin position="811"/>
        <end position="828"/>
    </location>
</feature>
<accession>A0A6S6Z6M8</accession>
<evidence type="ECO:0000256" key="1">
    <source>
        <dbReference type="ARBA" id="ARBA00004571"/>
    </source>
</evidence>
<dbReference type="AlphaFoldDB" id="A0A6S6Z6M8"/>
<evidence type="ECO:0000256" key="15">
    <source>
        <dbReference type="PROSITE-ProRule" id="PRU10144"/>
    </source>
</evidence>
<dbReference type="Gene3D" id="3.55.50.30">
    <property type="match status" value="1"/>
</dbReference>
<keyword evidence="10 16" id="KW-0798">TonB box</keyword>
<keyword evidence="11 14" id="KW-0472">Membrane</keyword>
<evidence type="ECO:0000256" key="9">
    <source>
        <dbReference type="ARBA" id="ARBA00023065"/>
    </source>
</evidence>
<evidence type="ECO:0000256" key="13">
    <source>
        <dbReference type="ARBA" id="ARBA00023237"/>
    </source>
</evidence>